<gene>
    <name evidence="1" type="ORF">N5A92_02995</name>
</gene>
<organism evidence="1 2">
    <name type="scientific">Chelativorans salis</name>
    <dbReference type="NCBI Taxonomy" id="2978478"/>
    <lineage>
        <taxon>Bacteria</taxon>
        <taxon>Pseudomonadati</taxon>
        <taxon>Pseudomonadota</taxon>
        <taxon>Alphaproteobacteria</taxon>
        <taxon>Hyphomicrobiales</taxon>
        <taxon>Phyllobacteriaceae</taxon>
        <taxon>Chelativorans</taxon>
    </lineage>
</organism>
<dbReference type="RefSeq" id="WP_260900354.1">
    <property type="nucleotide sequence ID" value="NZ_JAOCZP010000001.1"/>
</dbReference>
<dbReference type="Proteomes" id="UP001320831">
    <property type="component" value="Unassembled WGS sequence"/>
</dbReference>
<protein>
    <submittedName>
        <fullName evidence="1">Uncharacterized protein</fullName>
    </submittedName>
</protein>
<keyword evidence="2" id="KW-1185">Reference proteome</keyword>
<accession>A0ABT2LI73</accession>
<evidence type="ECO:0000313" key="2">
    <source>
        <dbReference type="Proteomes" id="UP001320831"/>
    </source>
</evidence>
<dbReference type="EMBL" id="JAOCZP010000001">
    <property type="protein sequence ID" value="MCT7374004.1"/>
    <property type="molecule type" value="Genomic_DNA"/>
</dbReference>
<proteinExistence type="predicted"/>
<comment type="caution">
    <text evidence="1">The sequence shown here is derived from an EMBL/GenBank/DDBJ whole genome shotgun (WGS) entry which is preliminary data.</text>
</comment>
<sequence length="58" mass="6608">MWQEAYLDRFEAAILGADWDNPDAARAGVLEDMMAFLPSDELLFFLEQSILPMRNDSA</sequence>
<evidence type="ECO:0000313" key="1">
    <source>
        <dbReference type="EMBL" id="MCT7374004.1"/>
    </source>
</evidence>
<name>A0ABT2LI73_9HYPH</name>
<reference evidence="1 2" key="1">
    <citation type="submission" date="2022-09" db="EMBL/GenBank/DDBJ databases">
        <title>Chelativorans salina sp. nov., a novel slightly halophilic bacterium isolated from a saline lake sediment enrichment.</title>
        <authorList>
            <person name="Gao L."/>
            <person name="Fang B.-Z."/>
            <person name="Li W.-J."/>
        </authorList>
    </citation>
    <scope>NUCLEOTIDE SEQUENCE [LARGE SCALE GENOMIC DNA]</scope>
    <source>
        <strain evidence="1 2">EGI FJ00035</strain>
    </source>
</reference>